<protein>
    <submittedName>
        <fullName evidence="1">Uncharacterized protein</fullName>
    </submittedName>
</protein>
<proteinExistence type="predicted"/>
<dbReference type="Proteomes" id="UP001163324">
    <property type="component" value="Chromosome 2"/>
</dbReference>
<accession>A0ACC0V906</accession>
<keyword evidence="2" id="KW-1185">Reference proteome</keyword>
<sequence length="334" mass="35575">MPSSPKNFMPVVEEVKWERTTTESRISTVIGMLPASLQSRMGPLRTFRRTTSLGNIDLVEDVTTSTKALSRPRPLSAVESQTMSARGAEEVEEVESVGSAATKNSDSPSPGSRDRDTGGTAVSSSGINWKLGLQGSGLVGIASDASRDDQSKDLERKAYLDGLTYLLRGLPPNLEPSEAAQLQSALPPTLKARNNNSGSGSGSPFRSRSGSRMPDSGPEAHHRSFIHRAVQMVVVNLLLLAHFVLPYAVMLLKSAASLERKYKVSETLVGHGMTFFNAVGSRGSRVIEVVLNAGDGRSGECARGVATWLLEEVTRGVSDGLGEGLCMVKYGEAA</sequence>
<evidence type="ECO:0000313" key="2">
    <source>
        <dbReference type="Proteomes" id="UP001163324"/>
    </source>
</evidence>
<dbReference type="EMBL" id="CM047941">
    <property type="protein sequence ID" value="KAI9902699.1"/>
    <property type="molecule type" value="Genomic_DNA"/>
</dbReference>
<gene>
    <name evidence="1" type="ORF">N3K66_002051</name>
</gene>
<reference evidence="1" key="1">
    <citation type="submission" date="2022-10" db="EMBL/GenBank/DDBJ databases">
        <title>Complete Genome of Trichothecium roseum strain YXFP-22015, a Plant Pathogen Isolated from Citrus.</title>
        <authorList>
            <person name="Wang Y."/>
            <person name="Zhu L."/>
        </authorList>
    </citation>
    <scope>NUCLEOTIDE SEQUENCE</scope>
    <source>
        <strain evidence="1">YXFP-22015</strain>
    </source>
</reference>
<organism evidence="1 2">
    <name type="scientific">Trichothecium roseum</name>
    <dbReference type="NCBI Taxonomy" id="47278"/>
    <lineage>
        <taxon>Eukaryota</taxon>
        <taxon>Fungi</taxon>
        <taxon>Dikarya</taxon>
        <taxon>Ascomycota</taxon>
        <taxon>Pezizomycotina</taxon>
        <taxon>Sordariomycetes</taxon>
        <taxon>Hypocreomycetidae</taxon>
        <taxon>Hypocreales</taxon>
        <taxon>Hypocreales incertae sedis</taxon>
        <taxon>Trichothecium</taxon>
    </lineage>
</organism>
<evidence type="ECO:0000313" key="1">
    <source>
        <dbReference type="EMBL" id="KAI9902699.1"/>
    </source>
</evidence>
<name>A0ACC0V906_9HYPO</name>
<comment type="caution">
    <text evidence="1">The sequence shown here is derived from an EMBL/GenBank/DDBJ whole genome shotgun (WGS) entry which is preliminary data.</text>
</comment>